<proteinExistence type="predicted"/>
<comment type="caution">
    <text evidence="2">The sequence shown here is derived from an EMBL/GenBank/DDBJ whole genome shotgun (WGS) entry which is preliminary data.</text>
</comment>
<sequence length="105" mass="11878">MLNLARTVFVSHQNPLRKEFQNEQLKQSGESSIATALVNLQKPGREGKIRTVKLKKLHGIVLRPIQRSYLLEIYSKESVDRELGEEESSSNNVTDNENNVTSADL</sequence>
<name>A0A8X6PE92_NEPPI</name>
<accession>A0A8X6PE92</accession>
<keyword evidence="3" id="KW-1185">Reference proteome</keyword>
<feature type="compositionally biased region" description="Polar residues" evidence="1">
    <location>
        <begin position="89"/>
        <end position="105"/>
    </location>
</feature>
<evidence type="ECO:0000256" key="1">
    <source>
        <dbReference type="SAM" id="MobiDB-lite"/>
    </source>
</evidence>
<organism evidence="2 3">
    <name type="scientific">Nephila pilipes</name>
    <name type="common">Giant wood spider</name>
    <name type="synonym">Nephila maculata</name>
    <dbReference type="NCBI Taxonomy" id="299642"/>
    <lineage>
        <taxon>Eukaryota</taxon>
        <taxon>Metazoa</taxon>
        <taxon>Ecdysozoa</taxon>
        <taxon>Arthropoda</taxon>
        <taxon>Chelicerata</taxon>
        <taxon>Arachnida</taxon>
        <taxon>Araneae</taxon>
        <taxon>Araneomorphae</taxon>
        <taxon>Entelegynae</taxon>
        <taxon>Araneoidea</taxon>
        <taxon>Nephilidae</taxon>
        <taxon>Nephila</taxon>
    </lineage>
</organism>
<evidence type="ECO:0000313" key="3">
    <source>
        <dbReference type="Proteomes" id="UP000887013"/>
    </source>
</evidence>
<feature type="region of interest" description="Disordered" evidence="1">
    <location>
        <begin position="81"/>
        <end position="105"/>
    </location>
</feature>
<dbReference type="EMBL" id="BMAW01068106">
    <property type="protein sequence ID" value="GFT62773.1"/>
    <property type="molecule type" value="Genomic_DNA"/>
</dbReference>
<gene>
    <name evidence="2" type="ORF">NPIL_276761</name>
</gene>
<reference evidence="2" key="1">
    <citation type="submission" date="2020-08" db="EMBL/GenBank/DDBJ databases">
        <title>Multicomponent nature underlies the extraordinary mechanical properties of spider dragline silk.</title>
        <authorList>
            <person name="Kono N."/>
            <person name="Nakamura H."/>
            <person name="Mori M."/>
            <person name="Yoshida Y."/>
            <person name="Ohtoshi R."/>
            <person name="Malay A.D."/>
            <person name="Moran D.A.P."/>
            <person name="Tomita M."/>
            <person name="Numata K."/>
            <person name="Arakawa K."/>
        </authorList>
    </citation>
    <scope>NUCLEOTIDE SEQUENCE</scope>
</reference>
<dbReference type="Proteomes" id="UP000887013">
    <property type="component" value="Unassembled WGS sequence"/>
</dbReference>
<evidence type="ECO:0000313" key="2">
    <source>
        <dbReference type="EMBL" id="GFT62773.1"/>
    </source>
</evidence>
<protein>
    <submittedName>
        <fullName evidence="2">Uncharacterized protein</fullName>
    </submittedName>
</protein>
<dbReference type="AlphaFoldDB" id="A0A8X6PE92"/>